<dbReference type="Proteomes" id="UP001470230">
    <property type="component" value="Unassembled WGS sequence"/>
</dbReference>
<accession>A0ABR2KC91</accession>
<evidence type="ECO:0000313" key="2">
    <source>
        <dbReference type="Proteomes" id="UP001470230"/>
    </source>
</evidence>
<sequence>MSFFLYDCHFNISDQSPGDIIYCLSNNEQLNQDINQRYIVTGIITAINEFCKVFDDQSFCDYLITSDCENAILPIGEDLFFLLSLKLPNKSVVSSNMVPSVISSSSMNSINIGINKLDPNAFPFYISTPNTRKLILKNFLNMVKEILFLNIQPPKRDLKTGKFPDIFMREVNNYLPKILELMEWDNISYTHIWDSNVFITKLPGTSNLDFKDQLTTLQAQNTFVNGLILTNKNKVVAHTTEPELANILNFLIKKKYKVYFPIKLKKKNNTTHWIIGIINHENGCIKSKVKNGDFMSVVTPPVFWKNQNLALATLKYNMVKLIILIDLSQADLEIDLNNLKKQAEPILRQCDSFNSPNNSGVEKLKDDLDSRFKKHPGAKLSCNFVKNSIQILANRVQSSENDIIDFGIFVLNEVNLFIKKELMKSANIKSQFANNGSPNNSNDDRNLEEMNQIAKKEDNVQIRNNIESLIPFYFGFSLYFEQRNNIYSNLFMKIKPKGLTNALELMHMTDEII</sequence>
<gene>
    <name evidence="1" type="ORF">M9Y10_033480</name>
</gene>
<keyword evidence="2" id="KW-1185">Reference proteome</keyword>
<dbReference type="EMBL" id="JAPFFF010000005">
    <property type="protein sequence ID" value="KAK8888746.1"/>
    <property type="molecule type" value="Genomic_DNA"/>
</dbReference>
<evidence type="ECO:0008006" key="3">
    <source>
        <dbReference type="Google" id="ProtNLM"/>
    </source>
</evidence>
<comment type="caution">
    <text evidence="1">The sequence shown here is derived from an EMBL/GenBank/DDBJ whole genome shotgun (WGS) entry which is preliminary data.</text>
</comment>
<evidence type="ECO:0000313" key="1">
    <source>
        <dbReference type="EMBL" id="KAK8888746.1"/>
    </source>
</evidence>
<reference evidence="1 2" key="1">
    <citation type="submission" date="2024-04" db="EMBL/GenBank/DDBJ databases">
        <title>Tritrichomonas musculus Genome.</title>
        <authorList>
            <person name="Alves-Ferreira E."/>
            <person name="Grigg M."/>
            <person name="Lorenzi H."/>
            <person name="Galac M."/>
        </authorList>
    </citation>
    <scope>NUCLEOTIDE SEQUENCE [LARGE SCALE GENOMIC DNA]</scope>
    <source>
        <strain evidence="1 2">EAF2021</strain>
    </source>
</reference>
<protein>
    <recommendedName>
        <fullName evidence="3">Ubiquitin-like protease family profile domain-containing protein</fullName>
    </recommendedName>
</protein>
<name>A0ABR2KC91_9EUKA</name>
<proteinExistence type="predicted"/>
<organism evidence="1 2">
    <name type="scientific">Tritrichomonas musculus</name>
    <dbReference type="NCBI Taxonomy" id="1915356"/>
    <lineage>
        <taxon>Eukaryota</taxon>
        <taxon>Metamonada</taxon>
        <taxon>Parabasalia</taxon>
        <taxon>Tritrichomonadida</taxon>
        <taxon>Tritrichomonadidae</taxon>
        <taxon>Tritrichomonas</taxon>
    </lineage>
</organism>